<gene>
    <name evidence="10" type="ORF">GCM10007914_21000</name>
</gene>
<dbReference type="EMBL" id="BSNE01000012">
    <property type="protein sequence ID" value="GLQ03219.1"/>
    <property type="molecule type" value="Genomic_DNA"/>
</dbReference>
<dbReference type="CDD" id="cd00082">
    <property type="entry name" value="HisKA"/>
    <property type="match status" value="1"/>
</dbReference>
<dbReference type="Proteomes" id="UP001161408">
    <property type="component" value="Unassembled WGS sequence"/>
</dbReference>
<reference evidence="10" key="1">
    <citation type="journal article" date="2014" name="Int. J. Syst. Evol. Microbiol.">
        <title>Complete genome sequence of Corynebacterium casei LMG S-19264T (=DSM 44701T), isolated from a smear-ripened cheese.</title>
        <authorList>
            <consortium name="US DOE Joint Genome Institute (JGI-PGF)"/>
            <person name="Walter F."/>
            <person name="Albersmeier A."/>
            <person name="Kalinowski J."/>
            <person name="Ruckert C."/>
        </authorList>
    </citation>
    <scope>NUCLEOTIDE SEQUENCE</scope>
    <source>
        <strain evidence="10">NBRC 103034</strain>
    </source>
</reference>
<dbReference type="PANTHER" id="PTHR43065:SF51">
    <property type="entry name" value="HISTIDINE KINASE"/>
    <property type="match status" value="1"/>
</dbReference>
<keyword evidence="7" id="KW-0472">Membrane</keyword>
<evidence type="ECO:0000313" key="11">
    <source>
        <dbReference type="Proteomes" id="UP001161408"/>
    </source>
</evidence>
<dbReference type="Gene3D" id="3.30.565.10">
    <property type="entry name" value="Histidine kinase-like ATPase, C-terminal domain"/>
    <property type="match status" value="1"/>
</dbReference>
<dbReference type="GO" id="GO:0016020">
    <property type="term" value="C:membrane"/>
    <property type="evidence" value="ECO:0007669"/>
    <property type="project" value="UniProtKB-SubCell"/>
</dbReference>
<evidence type="ECO:0000256" key="3">
    <source>
        <dbReference type="ARBA" id="ARBA00012438"/>
    </source>
</evidence>
<feature type="domain" description="Histidine kinase" evidence="8">
    <location>
        <begin position="238"/>
        <end position="434"/>
    </location>
</feature>
<keyword evidence="11" id="KW-1185">Reference proteome</keyword>
<name>A0AA37S5A9_9GAMM</name>
<dbReference type="RefSeq" id="WP_096038525.1">
    <property type="nucleotide sequence ID" value="NZ_BJXY01000003.1"/>
</dbReference>
<dbReference type="InterPro" id="IPR036097">
    <property type="entry name" value="HisK_dim/P_sf"/>
</dbReference>
<keyword evidence="6" id="KW-0418">Kinase</keyword>
<dbReference type="InterPro" id="IPR003594">
    <property type="entry name" value="HATPase_dom"/>
</dbReference>
<dbReference type="SMART" id="SM00387">
    <property type="entry name" value="HATPase_c"/>
    <property type="match status" value="1"/>
</dbReference>
<comment type="caution">
    <text evidence="10">The sequence shown here is derived from an EMBL/GenBank/DDBJ whole genome shotgun (WGS) entry which is preliminary data.</text>
</comment>
<evidence type="ECO:0000256" key="6">
    <source>
        <dbReference type="ARBA" id="ARBA00022777"/>
    </source>
</evidence>
<accession>A0AA37S5A9</accession>
<dbReference type="SUPFAM" id="SSF47384">
    <property type="entry name" value="Homodimeric domain of signal transducing histidine kinase"/>
    <property type="match status" value="1"/>
</dbReference>
<dbReference type="AlphaFoldDB" id="A0AA37S5A9"/>
<dbReference type="PROSITE" id="PS50885">
    <property type="entry name" value="HAMP"/>
    <property type="match status" value="1"/>
</dbReference>
<evidence type="ECO:0000256" key="1">
    <source>
        <dbReference type="ARBA" id="ARBA00000085"/>
    </source>
</evidence>
<dbReference type="PANTHER" id="PTHR43065">
    <property type="entry name" value="SENSOR HISTIDINE KINASE"/>
    <property type="match status" value="1"/>
</dbReference>
<dbReference type="EC" id="2.7.13.3" evidence="3"/>
<dbReference type="InterPro" id="IPR003661">
    <property type="entry name" value="HisK_dim/P_dom"/>
</dbReference>
<dbReference type="InterPro" id="IPR005467">
    <property type="entry name" value="His_kinase_dom"/>
</dbReference>
<dbReference type="GeneID" id="99692862"/>
<proteinExistence type="predicted"/>
<dbReference type="InterPro" id="IPR036890">
    <property type="entry name" value="HATPase_C_sf"/>
</dbReference>
<dbReference type="PRINTS" id="PR00344">
    <property type="entry name" value="BCTRLSENSOR"/>
</dbReference>
<reference evidence="10" key="2">
    <citation type="submission" date="2023-01" db="EMBL/GenBank/DDBJ databases">
        <title>Draft genome sequence of Pseudoalteromonas tetraodonis strain NBRC 103034.</title>
        <authorList>
            <person name="Sun Q."/>
            <person name="Mori K."/>
        </authorList>
    </citation>
    <scope>NUCLEOTIDE SEQUENCE</scope>
    <source>
        <strain evidence="10">NBRC 103034</strain>
    </source>
</reference>
<feature type="transmembrane region" description="Helical" evidence="7">
    <location>
        <begin position="12"/>
        <end position="34"/>
    </location>
</feature>
<dbReference type="PROSITE" id="PS50109">
    <property type="entry name" value="HIS_KIN"/>
    <property type="match status" value="1"/>
</dbReference>
<feature type="domain" description="HAMP" evidence="9">
    <location>
        <begin position="60"/>
        <end position="112"/>
    </location>
</feature>
<protein>
    <recommendedName>
        <fullName evidence="3">histidine kinase</fullName>
        <ecNumber evidence="3">2.7.13.3</ecNumber>
    </recommendedName>
</protein>
<evidence type="ECO:0000313" key="10">
    <source>
        <dbReference type="EMBL" id="GLQ03219.1"/>
    </source>
</evidence>
<dbReference type="InterPro" id="IPR004358">
    <property type="entry name" value="Sig_transdc_His_kin-like_C"/>
</dbReference>
<keyword evidence="5" id="KW-0808">Transferase</keyword>
<sequence length="434" mass="48990">MVKSRYRFSLTSKVILVCVFSSAIPVFICCWLLDVDGIKTALSVIFTATLSSFLAHRLSGKLVQGITSLETGLLNFKDGELSTLLAYNHNDELGHLCQLYNQTAKQLRQEKQWVYQRELMLDKVLQNSPQAVLLVNDNDFIVYSNHSARDFFNASTALEGEKISPLLSKAPQQIINAVNKGVDGLFILDKTEQEPQTWHLSMGRLLLNNQHHRLFVFKQLTRELSRQEVEVWKKVIRIISHELNNSLGPMSSMLHSAQLLTQKVDEPRLKRVFTTIEERIKHLNEFVQGYGRFAKLPPPKITTVDWHSLLDQLQSQWQFNFDLQKDITTKADQTQIEQLLINLLKNAHESESLAEHISLKVTQDSLGTHINVSDQGKGMSETVMASALIPFYSTKVAGSGLGLALCREIVEAHHGQISLHNRDVGGISVFVSLP</sequence>
<evidence type="ECO:0000256" key="7">
    <source>
        <dbReference type="SAM" id="Phobius"/>
    </source>
</evidence>
<evidence type="ECO:0000259" key="9">
    <source>
        <dbReference type="PROSITE" id="PS50885"/>
    </source>
</evidence>
<dbReference type="Gene3D" id="6.10.340.10">
    <property type="match status" value="1"/>
</dbReference>
<evidence type="ECO:0000256" key="4">
    <source>
        <dbReference type="ARBA" id="ARBA00022553"/>
    </source>
</evidence>
<dbReference type="GO" id="GO:0000155">
    <property type="term" value="F:phosphorelay sensor kinase activity"/>
    <property type="evidence" value="ECO:0007669"/>
    <property type="project" value="InterPro"/>
</dbReference>
<dbReference type="Gene3D" id="1.10.287.130">
    <property type="match status" value="1"/>
</dbReference>
<comment type="catalytic activity">
    <reaction evidence="1">
        <text>ATP + protein L-histidine = ADP + protein N-phospho-L-histidine.</text>
        <dbReference type="EC" id="2.7.13.3"/>
    </reaction>
</comment>
<dbReference type="Pfam" id="PF02518">
    <property type="entry name" value="HATPase_c"/>
    <property type="match status" value="1"/>
</dbReference>
<keyword evidence="7" id="KW-0812">Transmembrane</keyword>
<dbReference type="InterPro" id="IPR003660">
    <property type="entry name" value="HAMP_dom"/>
</dbReference>
<keyword evidence="4" id="KW-0597">Phosphoprotein</keyword>
<evidence type="ECO:0000256" key="5">
    <source>
        <dbReference type="ARBA" id="ARBA00022679"/>
    </source>
</evidence>
<comment type="subcellular location">
    <subcellularLocation>
        <location evidence="2">Membrane</location>
    </subcellularLocation>
</comment>
<dbReference type="SUPFAM" id="SSF55874">
    <property type="entry name" value="ATPase domain of HSP90 chaperone/DNA topoisomerase II/histidine kinase"/>
    <property type="match status" value="1"/>
</dbReference>
<evidence type="ECO:0000259" key="8">
    <source>
        <dbReference type="PROSITE" id="PS50109"/>
    </source>
</evidence>
<evidence type="ECO:0000256" key="2">
    <source>
        <dbReference type="ARBA" id="ARBA00004370"/>
    </source>
</evidence>
<organism evidence="10 11">
    <name type="scientific">Pseudoalteromonas tetraodonis GFC</name>
    <dbReference type="NCBI Taxonomy" id="1315271"/>
    <lineage>
        <taxon>Bacteria</taxon>
        <taxon>Pseudomonadati</taxon>
        <taxon>Pseudomonadota</taxon>
        <taxon>Gammaproteobacteria</taxon>
        <taxon>Alteromonadales</taxon>
        <taxon>Pseudoalteromonadaceae</taxon>
        <taxon>Pseudoalteromonas</taxon>
    </lineage>
</organism>
<keyword evidence="7" id="KW-1133">Transmembrane helix</keyword>